<feature type="region of interest" description="Disordered" evidence="2">
    <location>
        <begin position="450"/>
        <end position="478"/>
    </location>
</feature>
<keyword evidence="1" id="KW-0175">Coiled coil</keyword>
<feature type="compositionally biased region" description="Basic and acidic residues" evidence="2">
    <location>
        <begin position="689"/>
        <end position="698"/>
    </location>
</feature>
<organism evidence="3 4">
    <name type="scientific">Chlamydomonas eustigma</name>
    <dbReference type="NCBI Taxonomy" id="1157962"/>
    <lineage>
        <taxon>Eukaryota</taxon>
        <taxon>Viridiplantae</taxon>
        <taxon>Chlorophyta</taxon>
        <taxon>core chlorophytes</taxon>
        <taxon>Chlorophyceae</taxon>
        <taxon>CS clade</taxon>
        <taxon>Chlamydomonadales</taxon>
        <taxon>Chlamydomonadaceae</taxon>
        <taxon>Chlamydomonas</taxon>
    </lineage>
</organism>
<comment type="caution">
    <text evidence="3">The sequence shown here is derived from an EMBL/GenBank/DDBJ whole genome shotgun (WGS) entry which is preliminary data.</text>
</comment>
<proteinExistence type="predicted"/>
<dbReference type="AlphaFoldDB" id="A0A250WPR9"/>
<feature type="region of interest" description="Disordered" evidence="2">
    <location>
        <begin position="853"/>
        <end position="876"/>
    </location>
</feature>
<evidence type="ECO:0000313" key="4">
    <source>
        <dbReference type="Proteomes" id="UP000232323"/>
    </source>
</evidence>
<reference evidence="3 4" key="1">
    <citation type="submission" date="2017-08" db="EMBL/GenBank/DDBJ databases">
        <title>Acidophilic green algal genome provides insights into adaptation to an acidic environment.</title>
        <authorList>
            <person name="Hirooka S."/>
            <person name="Hirose Y."/>
            <person name="Kanesaki Y."/>
            <person name="Higuchi S."/>
            <person name="Fujiwara T."/>
            <person name="Onuma R."/>
            <person name="Era A."/>
            <person name="Ohbayashi R."/>
            <person name="Uzuka A."/>
            <person name="Nozaki H."/>
            <person name="Yoshikawa H."/>
            <person name="Miyagishima S.Y."/>
        </authorList>
    </citation>
    <scope>NUCLEOTIDE SEQUENCE [LARGE SCALE GENOMIC DNA]</scope>
    <source>
        <strain evidence="3 4">NIES-2499</strain>
    </source>
</reference>
<feature type="coiled-coil region" evidence="1">
    <location>
        <begin position="717"/>
        <end position="744"/>
    </location>
</feature>
<protein>
    <submittedName>
        <fullName evidence="3">Uncharacterized protein</fullName>
    </submittedName>
</protein>
<dbReference type="EMBL" id="BEGY01000001">
    <property type="protein sequence ID" value="GAX72813.1"/>
    <property type="molecule type" value="Genomic_DNA"/>
</dbReference>
<sequence length="899" mass="98943">MRTLEHSKSTLLLHAEVLESEVQRLVSELKVKERTLTELSLQMNAEREALEDVKRENLALSGRAATLVALEQNLHSCQEELACLSQMVVKQTEVEALLRSDLQVSKRENAVLTDELSELHAVAEAELKLAAQHYNEENSKPPCHDVEISLKHQQLKVLEDEVGELQVHTAKCESSQCEVVEKQWLDAENQVMLVASLKALEDATYHEIKSREAVLAGYEEVLMAVVEASEAMEHRLTQQMAENRELKHQHTVCGKQKVLAAAANAKARDLAAREADVALELSQVRQDLLKARAHCADLARALAEHVDGSATISSGANGPTANHDAVTTTANAEDMAAECLHLQRLLLQARSCIYVLSAHLQAKHNAMEADAARKVLAEAEEDAAAAMGLSIELIAVGRHCVSEGGAASYASDSRRQLENSHITSNLPQHVDQGTQPEPCYLHVDQGTQPEPCSLHVDQGTQPEPCNLHVDQGTQPEPYNLHVDQGTQPELCNHHVDQGTQPEPCSLHVDQGTQPEACNLHVNQGTQPEPYNLHVDQGTQPEPSSLHVDEGTQPEPCNQYVDQGSQPEPCSIHVDQGTEPEICNHHVDQGTQPEPCYLHVDQGTQPEPCYQLYTENKWSETPAQTNHQSNESEYWSTESPALKGSGTQRHQEISPHRLVEIGYEQAMQPDLHLGRSQGGSTDMGQQHGMAPDHHVSDDTWRGSVESNCQLCAGKQALLEGSQNQIVELQSQEQLLRTRVEQLRKLMSLMALKLAEALSRFEEAQKQRDICTAATLEGQMEYVEIQAAVRKVQQQKLEQLAGALCASLSEVQSMDRRSNTMAALKDVLQQRVLDVTVPGHSSDSTGMVIEQLLQTSSSTSPHVTPSCPTQPHNEEPASSIIEGRDCSCNLERILGSEPLDD</sequence>
<evidence type="ECO:0000256" key="2">
    <source>
        <dbReference type="SAM" id="MobiDB-lite"/>
    </source>
</evidence>
<name>A0A250WPR9_9CHLO</name>
<evidence type="ECO:0000313" key="3">
    <source>
        <dbReference type="EMBL" id="GAX72813.1"/>
    </source>
</evidence>
<evidence type="ECO:0000256" key="1">
    <source>
        <dbReference type="SAM" id="Coils"/>
    </source>
</evidence>
<feature type="coiled-coil region" evidence="1">
    <location>
        <begin position="15"/>
        <end position="87"/>
    </location>
</feature>
<keyword evidence="4" id="KW-1185">Reference proteome</keyword>
<gene>
    <name evidence="3" type="ORF">CEUSTIGMA_g268.t1</name>
</gene>
<dbReference type="STRING" id="1157962.A0A250WPR9"/>
<accession>A0A250WPR9</accession>
<feature type="compositionally biased region" description="Low complexity" evidence="2">
    <location>
        <begin position="853"/>
        <end position="867"/>
    </location>
</feature>
<dbReference type="Proteomes" id="UP000232323">
    <property type="component" value="Unassembled WGS sequence"/>
</dbReference>
<dbReference type="OrthoDB" id="10690796at2759"/>
<feature type="region of interest" description="Disordered" evidence="2">
    <location>
        <begin position="676"/>
        <end position="698"/>
    </location>
</feature>